<evidence type="ECO:0000313" key="2">
    <source>
        <dbReference type="EMBL" id="TPE60120.1"/>
    </source>
</evidence>
<feature type="transmembrane region" description="Helical" evidence="1">
    <location>
        <begin position="32"/>
        <end position="51"/>
    </location>
</feature>
<evidence type="ECO:0000256" key="1">
    <source>
        <dbReference type="SAM" id="Phobius"/>
    </source>
</evidence>
<dbReference type="AlphaFoldDB" id="A0A501XHV5"/>
<organism evidence="2 3">
    <name type="scientific">Sandaracinobacter neustonicus</name>
    <dbReference type="NCBI Taxonomy" id="1715348"/>
    <lineage>
        <taxon>Bacteria</taxon>
        <taxon>Pseudomonadati</taxon>
        <taxon>Pseudomonadota</taxon>
        <taxon>Alphaproteobacteria</taxon>
        <taxon>Sphingomonadales</taxon>
        <taxon>Sphingosinicellaceae</taxon>
        <taxon>Sandaracinobacter</taxon>
    </lineage>
</organism>
<reference evidence="2 3" key="1">
    <citation type="submission" date="2019-06" db="EMBL/GenBank/DDBJ databases">
        <authorList>
            <person name="Lee I."/>
            <person name="Jang G.I."/>
            <person name="Hwang C.Y."/>
        </authorList>
    </citation>
    <scope>NUCLEOTIDE SEQUENCE [LARGE SCALE GENOMIC DNA]</scope>
    <source>
        <strain evidence="2 3">PAMC 28131</strain>
    </source>
</reference>
<protein>
    <submittedName>
        <fullName evidence="2">Uncharacterized protein</fullName>
    </submittedName>
</protein>
<feature type="transmembrane region" description="Helical" evidence="1">
    <location>
        <begin position="63"/>
        <end position="81"/>
    </location>
</feature>
<evidence type="ECO:0000313" key="3">
    <source>
        <dbReference type="Proteomes" id="UP000319897"/>
    </source>
</evidence>
<dbReference type="Proteomes" id="UP000319897">
    <property type="component" value="Unassembled WGS sequence"/>
</dbReference>
<dbReference type="RefSeq" id="WP_140928646.1">
    <property type="nucleotide sequence ID" value="NZ_VFSU01000028.1"/>
</dbReference>
<keyword evidence="1" id="KW-0812">Transmembrane</keyword>
<proteinExistence type="predicted"/>
<gene>
    <name evidence="2" type="ORF">FJQ54_11960</name>
</gene>
<name>A0A501XHV5_9SPHN</name>
<sequence length="110" mass="12287">MSEQNQKLPEFWGVGVKPFSAPSAPDRSLERIYAFVGLLMVAGIAAMVIYIDLRIGFGDIKLAALLAMMLIFPAAFGWSAWSARKKRLQAEAEVTKFHELIRSIQERESS</sequence>
<keyword evidence="3" id="KW-1185">Reference proteome</keyword>
<dbReference type="EMBL" id="VFSU01000028">
    <property type="protein sequence ID" value="TPE60120.1"/>
    <property type="molecule type" value="Genomic_DNA"/>
</dbReference>
<accession>A0A501XHV5</accession>
<keyword evidence="1" id="KW-1133">Transmembrane helix</keyword>
<comment type="caution">
    <text evidence="2">The sequence shown here is derived from an EMBL/GenBank/DDBJ whole genome shotgun (WGS) entry which is preliminary data.</text>
</comment>
<keyword evidence="1" id="KW-0472">Membrane</keyword>